<evidence type="ECO:0000256" key="4">
    <source>
        <dbReference type="ARBA" id="ARBA00022777"/>
    </source>
</evidence>
<dbReference type="InterPro" id="IPR052101">
    <property type="entry name" value="Plant_StressResp_Kinase"/>
</dbReference>
<evidence type="ECO:0000259" key="7">
    <source>
        <dbReference type="Pfam" id="PF07714"/>
    </source>
</evidence>
<dbReference type="SUPFAM" id="SSF56112">
    <property type="entry name" value="Protein kinase-like (PK-like)"/>
    <property type="match status" value="1"/>
</dbReference>
<name>A0ABQ7Z2T2_BRANA</name>
<accession>A0ABQ7Z2T2</accession>
<keyword evidence="5" id="KW-0067">ATP-binding</keyword>
<keyword evidence="9" id="KW-1185">Reference proteome</keyword>
<dbReference type="InterPro" id="IPR001245">
    <property type="entry name" value="Ser-Thr/Tyr_kinase_cat_dom"/>
</dbReference>
<keyword evidence="3" id="KW-0547">Nucleotide-binding</keyword>
<evidence type="ECO:0000313" key="9">
    <source>
        <dbReference type="Proteomes" id="UP000824890"/>
    </source>
</evidence>
<evidence type="ECO:0000256" key="1">
    <source>
        <dbReference type="ARBA" id="ARBA00022553"/>
    </source>
</evidence>
<organism evidence="8 9">
    <name type="scientific">Brassica napus</name>
    <name type="common">Rape</name>
    <dbReference type="NCBI Taxonomy" id="3708"/>
    <lineage>
        <taxon>Eukaryota</taxon>
        <taxon>Viridiplantae</taxon>
        <taxon>Streptophyta</taxon>
        <taxon>Embryophyta</taxon>
        <taxon>Tracheophyta</taxon>
        <taxon>Spermatophyta</taxon>
        <taxon>Magnoliopsida</taxon>
        <taxon>eudicotyledons</taxon>
        <taxon>Gunneridae</taxon>
        <taxon>Pentapetalae</taxon>
        <taxon>rosids</taxon>
        <taxon>malvids</taxon>
        <taxon>Brassicales</taxon>
        <taxon>Brassicaceae</taxon>
        <taxon>Brassiceae</taxon>
        <taxon>Brassica</taxon>
    </lineage>
</organism>
<dbReference type="PANTHER" id="PTHR47983">
    <property type="entry name" value="PTO-INTERACTING PROTEIN 1-LIKE"/>
    <property type="match status" value="1"/>
</dbReference>
<proteinExistence type="predicted"/>
<evidence type="ECO:0000313" key="8">
    <source>
        <dbReference type="EMBL" id="KAH0874488.1"/>
    </source>
</evidence>
<dbReference type="PANTHER" id="PTHR47983:SF23">
    <property type="entry name" value="PROLINE-RICH RECEPTOR-LIKE PROTEIN KINASE PERK13"/>
    <property type="match status" value="1"/>
</dbReference>
<dbReference type="EMBL" id="JAGKQM010000016">
    <property type="protein sequence ID" value="KAH0874488.1"/>
    <property type="molecule type" value="Genomic_DNA"/>
</dbReference>
<gene>
    <name evidence="8" type="ORF">HID58_071850</name>
</gene>
<dbReference type="InterPro" id="IPR011009">
    <property type="entry name" value="Kinase-like_dom_sf"/>
</dbReference>
<evidence type="ECO:0000256" key="5">
    <source>
        <dbReference type="ARBA" id="ARBA00022840"/>
    </source>
</evidence>
<evidence type="ECO:0000256" key="6">
    <source>
        <dbReference type="SAM" id="MobiDB-lite"/>
    </source>
</evidence>
<reference evidence="8 9" key="1">
    <citation type="submission" date="2021-05" db="EMBL/GenBank/DDBJ databases">
        <title>Genome Assembly of Synthetic Allotetraploid Brassica napus Reveals Homoeologous Exchanges between Subgenomes.</title>
        <authorList>
            <person name="Davis J.T."/>
        </authorList>
    </citation>
    <scope>NUCLEOTIDE SEQUENCE [LARGE SCALE GENOMIC DNA]</scope>
    <source>
        <strain evidence="9">cv. Da-Ae</strain>
        <tissue evidence="8">Seedling</tissue>
    </source>
</reference>
<sequence>MTLEEEGTMVEDAGIPQDPPLISNNLESVGLPLNERILEEEDWLDDGNDFGDADGNDFGEEDIDLMDEDDLLGEDLQTEEEKCLGTDAPGIKSPITEFSKKLVGSRLDMATTSDADTKKKSLRKATGSPSSDPCDGSWEAVKCKGSSITELYIYSFPQRALISETYLRHKSSSVYPLLFLIHRQLSGYELSGSLGYLLSNLKSLTTLLLGIQDTNSNLDIDTENELDGNTQISTLVSQITKTSQNLGEGYNAPEAKNPSESTPKSDVYSFGVAILLEKPRPERSLVRWATPQLHDIDALSNIADPALHGLYPPKSLSRLADIIALCVQVEPEFRPPMSEAVEAFVRMVQRSSIKLKMIFQELK</sequence>
<keyword evidence="4" id="KW-0418">Kinase</keyword>
<dbReference type="Gene3D" id="1.10.510.10">
    <property type="entry name" value="Transferase(Phosphotransferase) domain 1"/>
    <property type="match status" value="1"/>
</dbReference>
<keyword evidence="2" id="KW-0808">Transferase</keyword>
<keyword evidence="1" id="KW-0597">Phosphoprotein</keyword>
<evidence type="ECO:0000256" key="2">
    <source>
        <dbReference type="ARBA" id="ARBA00022679"/>
    </source>
</evidence>
<feature type="domain" description="Serine-threonine/tyrosine-protein kinase catalytic" evidence="7">
    <location>
        <begin position="241"/>
        <end position="343"/>
    </location>
</feature>
<dbReference type="Proteomes" id="UP000824890">
    <property type="component" value="Unassembled WGS sequence"/>
</dbReference>
<evidence type="ECO:0000256" key="3">
    <source>
        <dbReference type="ARBA" id="ARBA00022741"/>
    </source>
</evidence>
<dbReference type="Pfam" id="PF07714">
    <property type="entry name" value="PK_Tyr_Ser-Thr"/>
    <property type="match status" value="1"/>
</dbReference>
<comment type="caution">
    <text evidence="8">The sequence shown here is derived from an EMBL/GenBank/DDBJ whole genome shotgun (WGS) entry which is preliminary data.</text>
</comment>
<protein>
    <recommendedName>
        <fullName evidence="7">Serine-threonine/tyrosine-protein kinase catalytic domain-containing protein</fullName>
    </recommendedName>
</protein>
<feature type="region of interest" description="Disordered" evidence="6">
    <location>
        <begin position="1"/>
        <end position="23"/>
    </location>
</feature>